<comment type="caution">
    <text evidence="3">The sequence shown here is derived from an EMBL/GenBank/DDBJ whole genome shotgun (WGS) entry which is preliminary data.</text>
</comment>
<reference evidence="4" key="1">
    <citation type="journal article" date="2019" name="Int. J. Syst. Evol. Microbiol.">
        <title>The Global Catalogue of Microorganisms (GCM) 10K type strain sequencing project: providing services to taxonomists for standard genome sequencing and annotation.</title>
        <authorList>
            <consortium name="The Broad Institute Genomics Platform"/>
            <consortium name="The Broad Institute Genome Sequencing Center for Infectious Disease"/>
            <person name="Wu L."/>
            <person name="Ma J."/>
        </authorList>
    </citation>
    <scope>NUCLEOTIDE SEQUENCE [LARGE SCALE GENOMIC DNA]</scope>
    <source>
        <strain evidence="4">JCM 16916</strain>
    </source>
</reference>
<dbReference type="Pfam" id="PF03551">
    <property type="entry name" value="PadR"/>
    <property type="match status" value="1"/>
</dbReference>
<accession>A0ABP7MG98</accession>
<dbReference type="EMBL" id="BAAAZU010000004">
    <property type="protein sequence ID" value="GAA3920457.1"/>
    <property type="molecule type" value="Genomic_DNA"/>
</dbReference>
<feature type="domain" description="Transcription regulator PadR N-terminal" evidence="2">
    <location>
        <begin position="39"/>
        <end position="107"/>
    </location>
</feature>
<dbReference type="SUPFAM" id="SSF46785">
    <property type="entry name" value="Winged helix' DNA-binding domain"/>
    <property type="match status" value="1"/>
</dbReference>
<protein>
    <submittedName>
        <fullName evidence="3">PadR family transcriptional regulator</fullName>
    </submittedName>
</protein>
<gene>
    <name evidence="3" type="ORF">GCM10022229_12670</name>
</gene>
<evidence type="ECO:0000259" key="2">
    <source>
        <dbReference type="Pfam" id="PF03551"/>
    </source>
</evidence>
<keyword evidence="4" id="KW-1185">Reference proteome</keyword>
<dbReference type="InterPro" id="IPR036390">
    <property type="entry name" value="WH_DNA-bd_sf"/>
</dbReference>
<dbReference type="Gene3D" id="1.10.10.10">
    <property type="entry name" value="Winged helix-like DNA-binding domain superfamily/Winged helix DNA-binding domain"/>
    <property type="match status" value="1"/>
</dbReference>
<feature type="compositionally biased region" description="Low complexity" evidence="1">
    <location>
        <begin position="1"/>
        <end position="17"/>
    </location>
</feature>
<organism evidence="3 4">
    <name type="scientific">Luteimonas lutimaris</name>
    <dbReference type="NCBI Taxonomy" id="698645"/>
    <lineage>
        <taxon>Bacteria</taxon>
        <taxon>Pseudomonadati</taxon>
        <taxon>Pseudomonadota</taxon>
        <taxon>Gammaproteobacteria</taxon>
        <taxon>Lysobacterales</taxon>
        <taxon>Lysobacteraceae</taxon>
        <taxon>Luteimonas</taxon>
    </lineage>
</organism>
<dbReference type="PANTHER" id="PTHR43252">
    <property type="entry name" value="TRANSCRIPTIONAL REGULATOR YQJI"/>
    <property type="match status" value="1"/>
</dbReference>
<dbReference type="InterPro" id="IPR036388">
    <property type="entry name" value="WH-like_DNA-bd_sf"/>
</dbReference>
<evidence type="ECO:0000256" key="1">
    <source>
        <dbReference type="SAM" id="MobiDB-lite"/>
    </source>
</evidence>
<dbReference type="RefSeq" id="WP_344759108.1">
    <property type="nucleotide sequence ID" value="NZ_BAAAZU010000004.1"/>
</dbReference>
<sequence length="179" mass="19527">MQDPSTDTDAADTTPAPHRGRGRGPKPRMLGHGDLRLLLLALLEPQPRHGYELIHLIGDIFRGQYMPSAGATYPALAQLEEDGLVQVRQDGNRRLHALTAAGRAYIETHADELAQARLRTERSARSMVKAGLPSAVRTGMAAVKRSLLVHHRDWSPVSGQAVAEILLRAAEDISRVPRG</sequence>
<evidence type="ECO:0000313" key="3">
    <source>
        <dbReference type="EMBL" id="GAA3920457.1"/>
    </source>
</evidence>
<feature type="region of interest" description="Disordered" evidence="1">
    <location>
        <begin position="1"/>
        <end position="28"/>
    </location>
</feature>
<name>A0ABP7MG98_9GAMM</name>
<proteinExistence type="predicted"/>
<dbReference type="PANTHER" id="PTHR43252:SF7">
    <property type="entry name" value="TRANSCRIPTIONAL REGULATOR YQJI"/>
    <property type="match status" value="1"/>
</dbReference>
<dbReference type="Proteomes" id="UP001501727">
    <property type="component" value="Unassembled WGS sequence"/>
</dbReference>
<dbReference type="InterPro" id="IPR005149">
    <property type="entry name" value="Tscrpt_reg_PadR_N"/>
</dbReference>
<evidence type="ECO:0000313" key="4">
    <source>
        <dbReference type="Proteomes" id="UP001501727"/>
    </source>
</evidence>